<comment type="similarity">
    <text evidence="1">Belongs to the peptidase M13 family.</text>
</comment>
<dbReference type="PROSITE" id="PS51885">
    <property type="entry name" value="NEPRILYSIN"/>
    <property type="match status" value="1"/>
</dbReference>
<dbReference type="GO" id="GO:0004222">
    <property type="term" value="F:metalloendopeptidase activity"/>
    <property type="evidence" value="ECO:0007669"/>
    <property type="project" value="InterPro"/>
</dbReference>
<protein>
    <recommendedName>
        <fullName evidence="2">Peptidase M13 N-terminal domain-containing protein</fullName>
    </recommendedName>
</protein>
<dbReference type="Proteomes" id="UP000186922">
    <property type="component" value="Unassembled WGS sequence"/>
</dbReference>
<dbReference type="InterPro" id="IPR042089">
    <property type="entry name" value="Peptidase_M13_dom_2"/>
</dbReference>
<dbReference type="STRING" id="947166.A0A1D1VJV6"/>
<dbReference type="InterPro" id="IPR000718">
    <property type="entry name" value="Peptidase_M13"/>
</dbReference>
<comment type="caution">
    <text evidence="3">The sequence shown here is derived from an EMBL/GenBank/DDBJ whole genome shotgun (WGS) entry which is preliminary data.</text>
</comment>
<dbReference type="EMBL" id="BDGG01000007">
    <property type="protein sequence ID" value="GAV01201.1"/>
    <property type="molecule type" value="Genomic_DNA"/>
</dbReference>
<dbReference type="AlphaFoldDB" id="A0A1D1VJV6"/>
<evidence type="ECO:0000259" key="2">
    <source>
        <dbReference type="Pfam" id="PF05649"/>
    </source>
</evidence>
<evidence type="ECO:0000256" key="1">
    <source>
        <dbReference type="ARBA" id="ARBA00007357"/>
    </source>
</evidence>
<proteinExistence type="inferred from homology"/>
<gene>
    <name evidence="3" type="primary">RvY_11948-1</name>
    <name evidence="3" type="synonym">RvY_11948.1</name>
    <name evidence="3" type="ORF">RvY_11948</name>
</gene>
<dbReference type="SUPFAM" id="SSF55486">
    <property type="entry name" value="Metalloproteases ('zincins'), catalytic domain"/>
    <property type="match status" value="1"/>
</dbReference>
<dbReference type="InterPro" id="IPR008753">
    <property type="entry name" value="Peptidase_M13_N"/>
</dbReference>
<organism evidence="3 4">
    <name type="scientific">Ramazzottius varieornatus</name>
    <name type="common">Water bear</name>
    <name type="synonym">Tardigrade</name>
    <dbReference type="NCBI Taxonomy" id="947166"/>
    <lineage>
        <taxon>Eukaryota</taxon>
        <taxon>Metazoa</taxon>
        <taxon>Ecdysozoa</taxon>
        <taxon>Tardigrada</taxon>
        <taxon>Eutardigrada</taxon>
        <taxon>Parachela</taxon>
        <taxon>Hypsibioidea</taxon>
        <taxon>Ramazzottiidae</taxon>
        <taxon>Ramazzottius</taxon>
    </lineage>
</organism>
<dbReference type="OrthoDB" id="5848734at2759"/>
<dbReference type="Pfam" id="PF05649">
    <property type="entry name" value="Peptidase_M13_N"/>
    <property type="match status" value="1"/>
</dbReference>
<dbReference type="GO" id="GO:0006508">
    <property type="term" value="P:proteolysis"/>
    <property type="evidence" value="ECO:0007669"/>
    <property type="project" value="InterPro"/>
</dbReference>
<evidence type="ECO:0000313" key="4">
    <source>
        <dbReference type="Proteomes" id="UP000186922"/>
    </source>
</evidence>
<feature type="domain" description="Peptidase M13 N-terminal" evidence="2">
    <location>
        <begin position="33"/>
        <end position="132"/>
    </location>
</feature>
<reference evidence="3 4" key="1">
    <citation type="journal article" date="2016" name="Nat. Commun.">
        <title>Extremotolerant tardigrade genome and improved radiotolerance of human cultured cells by tardigrade-unique protein.</title>
        <authorList>
            <person name="Hashimoto T."/>
            <person name="Horikawa D.D."/>
            <person name="Saito Y."/>
            <person name="Kuwahara H."/>
            <person name="Kozuka-Hata H."/>
            <person name="Shin-I T."/>
            <person name="Minakuchi Y."/>
            <person name="Ohishi K."/>
            <person name="Motoyama A."/>
            <person name="Aizu T."/>
            <person name="Enomoto A."/>
            <person name="Kondo K."/>
            <person name="Tanaka S."/>
            <person name="Hara Y."/>
            <person name="Koshikawa S."/>
            <person name="Sagara H."/>
            <person name="Miura T."/>
            <person name="Yokobori S."/>
            <person name="Miyagawa K."/>
            <person name="Suzuki Y."/>
            <person name="Kubo T."/>
            <person name="Oyama M."/>
            <person name="Kohara Y."/>
            <person name="Fujiyama A."/>
            <person name="Arakawa K."/>
            <person name="Katayama T."/>
            <person name="Toyoda A."/>
            <person name="Kunieda T."/>
        </authorList>
    </citation>
    <scope>NUCLEOTIDE SEQUENCE [LARGE SCALE GENOMIC DNA]</scope>
    <source>
        <strain evidence="3 4">YOKOZUNA-1</strain>
    </source>
</reference>
<name>A0A1D1VJV6_RAMVA</name>
<keyword evidence="4" id="KW-1185">Reference proteome</keyword>
<evidence type="ECO:0000313" key="3">
    <source>
        <dbReference type="EMBL" id="GAV01201.1"/>
    </source>
</evidence>
<accession>A0A1D1VJV6</accession>
<sequence>MNFSADPCEDFFAFTCNNYSMPQLTNYDYSMEDAEVKGKQVYKQCLDNRLVGPVDVNPVLNFMKQIMPGGWPMANANWDASKFDLYTTLLDLTFYGTYPFSLVEVDAKYLNPTQNILNLAQPITFASKDTLLSDIGLATSNASVLLILQTSQLLLRQ</sequence>
<dbReference type="Gene3D" id="1.10.1380.10">
    <property type="entry name" value="Neutral endopeptidase , domain2"/>
    <property type="match status" value="1"/>
</dbReference>